<dbReference type="InterPro" id="IPR007391">
    <property type="entry name" value="Vancomycin_resist_VanW"/>
</dbReference>
<evidence type="ECO:0000256" key="1">
    <source>
        <dbReference type="SAM" id="Phobius"/>
    </source>
</evidence>
<keyword evidence="1" id="KW-0472">Membrane</keyword>
<feature type="domain" description="YoaR-like putative peptidoglycan binding" evidence="2">
    <location>
        <begin position="86"/>
        <end position="195"/>
    </location>
</feature>
<feature type="transmembrane region" description="Helical" evidence="1">
    <location>
        <begin position="6"/>
        <end position="29"/>
    </location>
</feature>
<keyword evidence="1" id="KW-1133">Transmembrane helix</keyword>
<dbReference type="InterPro" id="IPR022029">
    <property type="entry name" value="YoaR-like_PG-bd"/>
</dbReference>
<evidence type="ECO:0000259" key="2">
    <source>
        <dbReference type="Pfam" id="PF12229"/>
    </source>
</evidence>
<gene>
    <name evidence="3" type="ORF">ACFFMS_30590</name>
</gene>
<evidence type="ECO:0000313" key="4">
    <source>
        <dbReference type="Proteomes" id="UP001589609"/>
    </source>
</evidence>
<dbReference type="Pfam" id="PF04294">
    <property type="entry name" value="VanW"/>
    <property type="match status" value="1"/>
</dbReference>
<dbReference type="PANTHER" id="PTHR35788">
    <property type="entry name" value="EXPORTED PROTEIN-RELATED"/>
    <property type="match status" value="1"/>
</dbReference>
<name>A0ABV5WQ90_9BACI</name>
<keyword evidence="4" id="KW-1185">Reference proteome</keyword>
<dbReference type="PANTHER" id="PTHR35788:SF1">
    <property type="entry name" value="EXPORTED PROTEIN"/>
    <property type="match status" value="1"/>
</dbReference>
<dbReference type="Pfam" id="PF12229">
    <property type="entry name" value="PG_binding_4"/>
    <property type="match status" value="1"/>
</dbReference>
<keyword evidence="1" id="KW-0812">Transmembrane</keyword>
<dbReference type="Proteomes" id="UP001589609">
    <property type="component" value="Unassembled WGS sequence"/>
</dbReference>
<proteinExistence type="predicted"/>
<reference evidence="3 4" key="1">
    <citation type="submission" date="2024-09" db="EMBL/GenBank/DDBJ databases">
        <authorList>
            <person name="Sun Q."/>
            <person name="Mori K."/>
        </authorList>
    </citation>
    <scope>NUCLEOTIDE SEQUENCE [LARGE SCALE GENOMIC DNA]</scope>
    <source>
        <strain evidence="3 4">JCM 11201</strain>
    </source>
</reference>
<protein>
    <submittedName>
        <fullName evidence="3">VanW family protein</fullName>
    </submittedName>
</protein>
<dbReference type="RefSeq" id="WP_379952473.1">
    <property type="nucleotide sequence ID" value="NZ_JBHMAF010000199.1"/>
</dbReference>
<dbReference type="InterPro" id="IPR052913">
    <property type="entry name" value="Glycopeptide_resist_protein"/>
</dbReference>
<accession>A0ABV5WQ90</accession>
<dbReference type="EMBL" id="JBHMAF010000199">
    <property type="protein sequence ID" value="MFB9762577.1"/>
    <property type="molecule type" value="Genomic_DNA"/>
</dbReference>
<evidence type="ECO:0000313" key="3">
    <source>
        <dbReference type="EMBL" id="MFB9762577.1"/>
    </source>
</evidence>
<organism evidence="3 4">
    <name type="scientific">Ectobacillus funiculus</name>
    <dbReference type="NCBI Taxonomy" id="137993"/>
    <lineage>
        <taxon>Bacteria</taxon>
        <taxon>Bacillati</taxon>
        <taxon>Bacillota</taxon>
        <taxon>Bacilli</taxon>
        <taxon>Bacillales</taxon>
        <taxon>Bacillaceae</taxon>
        <taxon>Ectobacillus</taxon>
    </lineage>
</organism>
<sequence>MKVRSWIIGSVAAAGIGICAIGGFAYNYISKMNQELNTYVLPNTTFADISLDGKTKNEVVKIIQQKMDSLDQQSITYSLRGTKSTYTWKDLGVQYKGTDIADEIFKEQKGSIPERYTLQKQAAEGKLQRSYELTAQLDAKKYEEFMKDKYNSLLTQPKNASISISGTNISVSPSVDGEKVDKEKLQALTEEAVSKTIASVDVPITAAKPERTTEDVQNMGIKEVIAEYSSPVAGRNANQVYNVSRAANKLTGVFIAPDEVFSFNGHVGLTNAANGYKLAGVYVNGKLEQEAGGGVCQVSSTLYGAILRADLSIVERSNHSKPVHYVPLGQDATIADYGPDLKFKNNTGHYIYLQSFVDGANTVVRVFGTSTGKSVTVSSKVVSETSKNITVATYKTVKQNGQVIESGQISQSRYKKTA</sequence>
<comment type="caution">
    <text evidence="3">The sequence shown here is derived from an EMBL/GenBank/DDBJ whole genome shotgun (WGS) entry which is preliminary data.</text>
</comment>